<comment type="caution">
    <text evidence="2">The sequence shown here is derived from an EMBL/GenBank/DDBJ whole genome shotgun (WGS) entry which is preliminary data.</text>
</comment>
<feature type="non-terminal residue" evidence="2">
    <location>
        <position position="83"/>
    </location>
</feature>
<proteinExistence type="predicted"/>
<keyword evidence="1" id="KW-0812">Transmembrane</keyword>
<name>A0A9N9HL30_FUNMO</name>
<sequence length="83" mass="9218">MNSKELTLVTEDCFDRISLAILYGARLSILEGFHALLVSFCLGVDSTSISVGLITRVLRFISLFDSNVLIISLYRVLAFFLSV</sequence>
<organism evidence="2 3">
    <name type="scientific">Funneliformis mosseae</name>
    <name type="common">Endomycorrhizal fungus</name>
    <name type="synonym">Glomus mosseae</name>
    <dbReference type="NCBI Taxonomy" id="27381"/>
    <lineage>
        <taxon>Eukaryota</taxon>
        <taxon>Fungi</taxon>
        <taxon>Fungi incertae sedis</taxon>
        <taxon>Mucoromycota</taxon>
        <taxon>Glomeromycotina</taxon>
        <taxon>Glomeromycetes</taxon>
        <taxon>Glomerales</taxon>
        <taxon>Glomeraceae</taxon>
        <taxon>Funneliformis</taxon>
    </lineage>
</organism>
<evidence type="ECO:0000313" key="2">
    <source>
        <dbReference type="EMBL" id="CAG8684875.1"/>
    </source>
</evidence>
<gene>
    <name evidence="2" type="ORF">FMOSSE_LOCUS13081</name>
</gene>
<dbReference type="EMBL" id="CAJVPP010007147">
    <property type="protein sequence ID" value="CAG8684875.1"/>
    <property type="molecule type" value="Genomic_DNA"/>
</dbReference>
<keyword evidence="1" id="KW-1133">Transmembrane helix</keyword>
<dbReference type="AlphaFoldDB" id="A0A9N9HL30"/>
<evidence type="ECO:0000256" key="1">
    <source>
        <dbReference type="SAM" id="Phobius"/>
    </source>
</evidence>
<feature type="transmembrane region" description="Helical" evidence="1">
    <location>
        <begin position="57"/>
        <end position="81"/>
    </location>
</feature>
<accession>A0A9N9HL30</accession>
<keyword evidence="1" id="KW-0472">Membrane</keyword>
<evidence type="ECO:0000313" key="3">
    <source>
        <dbReference type="Proteomes" id="UP000789375"/>
    </source>
</evidence>
<dbReference type="Proteomes" id="UP000789375">
    <property type="component" value="Unassembled WGS sequence"/>
</dbReference>
<reference evidence="2" key="1">
    <citation type="submission" date="2021-06" db="EMBL/GenBank/DDBJ databases">
        <authorList>
            <person name="Kallberg Y."/>
            <person name="Tangrot J."/>
            <person name="Rosling A."/>
        </authorList>
    </citation>
    <scope>NUCLEOTIDE SEQUENCE</scope>
    <source>
        <strain evidence="2">87-6 pot B 2015</strain>
    </source>
</reference>
<keyword evidence="3" id="KW-1185">Reference proteome</keyword>
<feature type="transmembrane region" description="Helical" evidence="1">
    <location>
        <begin position="20"/>
        <end position="45"/>
    </location>
</feature>
<protein>
    <submittedName>
        <fullName evidence="2">6841_t:CDS:1</fullName>
    </submittedName>
</protein>